<name>M7NKE9_9BACT</name>
<dbReference type="Proteomes" id="UP000011910">
    <property type="component" value="Unassembled WGS sequence"/>
</dbReference>
<evidence type="ECO:0000313" key="2">
    <source>
        <dbReference type="Proteomes" id="UP000011910"/>
    </source>
</evidence>
<dbReference type="STRING" id="1279009.ADICEAN_02640"/>
<dbReference type="EMBL" id="AODQ01000067">
    <property type="protein sequence ID" value="EMR02245.1"/>
    <property type="molecule type" value="Genomic_DNA"/>
</dbReference>
<accession>M7NKE9</accession>
<keyword evidence="2" id="KW-1185">Reference proteome</keyword>
<comment type="caution">
    <text evidence="1">The sequence shown here is derived from an EMBL/GenBank/DDBJ whole genome shotgun (WGS) entry which is preliminary data.</text>
</comment>
<organism evidence="1 2">
    <name type="scientific">Cesiribacter andamanensis AMV16</name>
    <dbReference type="NCBI Taxonomy" id="1279009"/>
    <lineage>
        <taxon>Bacteria</taxon>
        <taxon>Pseudomonadati</taxon>
        <taxon>Bacteroidota</taxon>
        <taxon>Cytophagia</taxon>
        <taxon>Cytophagales</taxon>
        <taxon>Cesiribacteraceae</taxon>
        <taxon>Cesiribacter</taxon>
    </lineage>
</organism>
<sequence>MLRIIKRSGGVMNQEYFHSVGVFYLINDSIISFNELSDRSIPLFRNNAAQLRHFFQNADAIEKSLDNC</sequence>
<evidence type="ECO:0000313" key="1">
    <source>
        <dbReference type="EMBL" id="EMR02245.1"/>
    </source>
</evidence>
<dbReference type="AlphaFoldDB" id="M7NKE9"/>
<reference evidence="1 2" key="1">
    <citation type="journal article" date="2013" name="Genome Announc.">
        <title>Draft Genome Sequence of Cesiribacter andamanensis Strain AMV16T, Isolated from a Soil Sample from a Mud Volcano in the Andaman Islands, India.</title>
        <authorList>
            <person name="Shivaji S."/>
            <person name="Ara S."/>
            <person name="Begum Z."/>
            <person name="Srinivas T.N."/>
            <person name="Singh A."/>
            <person name="Kumar Pinnaka A."/>
        </authorList>
    </citation>
    <scope>NUCLEOTIDE SEQUENCE [LARGE SCALE GENOMIC DNA]</scope>
    <source>
        <strain evidence="1 2">AMV16</strain>
    </source>
</reference>
<protein>
    <submittedName>
        <fullName evidence="1">Uncharacterized protein</fullName>
    </submittedName>
</protein>
<gene>
    <name evidence="1" type="ORF">ADICEAN_02640</name>
</gene>
<proteinExistence type="predicted"/>